<dbReference type="GO" id="GO:0007165">
    <property type="term" value="P:signal transduction"/>
    <property type="evidence" value="ECO:0007669"/>
    <property type="project" value="InterPro"/>
</dbReference>
<dbReference type="Gene3D" id="2.30.29.30">
    <property type="entry name" value="Pleckstrin-homology domain (PH domain)/Phosphotyrosine-binding domain (PTB)"/>
    <property type="match status" value="1"/>
</dbReference>
<dbReference type="OrthoDB" id="2155291at2759"/>
<gene>
    <name evidence="4" type="ORF">MATL_G00167630</name>
</gene>
<proteinExistence type="predicted"/>
<dbReference type="PROSITE" id="PS50010">
    <property type="entry name" value="DH_2"/>
    <property type="match status" value="1"/>
</dbReference>
<dbReference type="InterPro" id="IPR035899">
    <property type="entry name" value="DBL_dom_sf"/>
</dbReference>
<name>A0A9D3PN94_MEGAT</name>
<evidence type="ECO:0000256" key="1">
    <source>
        <dbReference type="ARBA" id="ARBA00022468"/>
    </source>
</evidence>
<dbReference type="Gene3D" id="1.10.555.10">
    <property type="entry name" value="Rho GTPase activation protein"/>
    <property type="match status" value="1"/>
</dbReference>
<feature type="domain" description="DH" evidence="2">
    <location>
        <begin position="70"/>
        <end position="273"/>
    </location>
</feature>
<dbReference type="Gene3D" id="1.20.900.10">
    <property type="entry name" value="Dbl homology (DH) domain"/>
    <property type="match status" value="1"/>
</dbReference>
<dbReference type="SMART" id="SM00324">
    <property type="entry name" value="RhoGAP"/>
    <property type="match status" value="1"/>
</dbReference>
<reference evidence="4" key="1">
    <citation type="submission" date="2021-01" db="EMBL/GenBank/DDBJ databases">
        <authorList>
            <person name="Zahm M."/>
            <person name="Roques C."/>
            <person name="Cabau C."/>
            <person name="Klopp C."/>
            <person name="Donnadieu C."/>
            <person name="Jouanno E."/>
            <person name="Lampietro C."/>
            <person name="Louis A."/>
            <person name="Herpin A."/>
            <person name="Echchiki A."/>
            <person name="Berthelot C."/>
            <person name="Parey E."/>
            <person name="Roest-Crollius H."/>
            <person name="Braasch I."/>
            <person name="Postlethwait J."/>
            <person name="Bobe J."/>
            <person name="Montfort J."/>
            <person name="Bouchez O."/>
            <person name="Begum T."/>
            <person name="Mejri S."/>
            <person name="Adams A."/>
            <person name="Chen W.-J."/>
            <person name="Guiguen Y."/>
        </authorList>
    </citation>
    <scope>NUCLEOTIDE SEQUENCE</scope>
    <source>
        <strain evidence="4">YG-15Mar2019-1</strain>
        <tissue evidence="4">Brain</tissue>
    </source>
</reference>
<dbReference type="Gene3D" id="2.60.40.150">
    <property type="entry name" value="C2 domain"/>
    <property type="match status" value="1"/>
</dbReference>
<dbReference type="EMBL" id="JAFDVH010000014">
    <property type="protein sequence ID" value="KAG7464631.1"/>
    <property type="molecule type" value="Genomic_DNA"/>
</dbReference>
<dbReference type="PROSITE" id="PS50238">
    <property type="entry name" value="RHOGAP"/>
    <property type="match status" value="1"/>
</dbReference>
<evidence type="ECO:0000259" key="2">
    <source>
        <dbReference type="PROSITE" id="PS50010"/>
    </source>
</evidence>
<dbReference type="GO" id="GO:0005085">
    <property type="term" value="F:guanyl-nucleotide exchange factor activity"/>
    <property type="evidence" value="ECO:0007669"/>
    <property type="project" value="InterPro"/>
</dbReference>
<dbReference type="SUPFAM" id="SSF48350">
    <property type="entry name" value="GTPase activation domain, GAP"/>
    <property type="match status" value="1"/>
</dbReference>
<dbReference type="SUPFAM" id="SSF50729">
    <property type="entry name" value="PH domain-like"/>
    <property type="match status" value="1"/>
</dbReference>
<dbReference type="SMART" id="SM00325">
    <property type="entry name" value="RhoGEF"/>
    <property type="match status" value="1"/>
</dbReference>
<organism evidence="4 5">
    <name type="scientific">Megalops atlanticus</name>
    <name type="common">Tarpon</name>
    <name type="synonym">Clupea gigantea</name>
    <dbReference type="NCBI Taxonomy" id="7932"/>
    <lineage>
        <taxon>Eukaryota</taxon>
        <taxon>Metazoa</taxon>
        <taxon>Chordata</taxon>
        <taxon>Craniata</taxon>
        <taxon>Vertebrata</taxon>
        <taxon>Euteleostomi</taxon>
        <taxon>Actinopterygii</taxon>
        <taxon>Neopterygii</taxon>
        <taxon>Teleostei</taxon>
        <taxon>Elopiformes</taxon>
        <taxon>Megalopidae</taxon>
        <taxon>Megalops</taxon>
    </lineage>
</organism>
<dbReference type="InterPro" id="IPR011993">
    <property type="entry name" value="PH-like_dom_sf"/>
</dbReference>
<dbReference type="GO" id="GO:0005096">
    <property type="term" value="F:GTPase activator activity"/>
    <property type="evidence" value="ECO:0007669"/>
    <property type="project" value="UniProtKB-KW"/>
</dbReference>
<comment type="caution">
    <text evidence="4">The sequence shown here is derived from an EMBL/GenBank/DDBJ whole genome shotgun (WGS) entry which is preliminary data.</text>
</comment>
<dbReference type="InterPro" id="IPR035892">
    <property type="entry name" value="C2_domain_sf"/>
</dbReference>
<dbReference type="InterPro" id="IPR000198">
    <property type="entry name" value="RhoGAP_dom"/>
</dbReference>
<evidence type="ECO:0008006" key="6">
    <source>
        <dbReference type="Google" id="ProtNLM"/>
    </source>
</evidence>
<sequence length="832" mass="93765">MEVYEEAMNYLQTQISGITVKAEREMEPDLIEDVFEVDAEEAFVTSPLHTESIDLPDTPTSWAPEVMLERRMVVLKSILSSEHLYLSELETLLTPMKALKAAAGTSQPVLTSQQVQTVFFQVPELRDLHHEFYTGLSARLEPQEGQRPGLELGGSQPPPVGDLFLRMVSQLGPYRGFIDNYESAVEIVRRCTQSDQRFRTLAESMMSSIKGADNCRTKYTFEALLYKPLDRVTKTTLVLHDLLKHTPQDHPDHAQLQEALRISSSFLSGVNEESHCKRAVTLSTGIRRQLIRDGFVVDVCESGRSLRHLFLYTDLLLCTKMKGASVGKQTHYRFVWYLPLAGLKLCWGSEQERSSDLQYRISTMRTKMFQLRQEHKQQGKGGKGVGARTLDRSRRKMQQIELWLSTNTPVLPLELHSSSGKSHTLMLSSLYELEEWREAIDKLRGDSLETIPPDLLTLTNSCVKLRMTQHPHLQSLLPDCGEQGLCGTLSVAVHSACGLQEPASLYVCLEVDGYEFYDNKAQTRPCLRSLTPQWDEEFSLQVDGAQCLRVLCVLQTESGERWSVQGRSYIQLDPSLILKKWKKTIVCMNQMEVHLSLKYTPHPLEPPSSAPVQQHPVFNVPIGDLAQQEGVLVPHIVRSCTEEVERRGLEEVGIYRISGAANDIQTLKSAFNTNSRDAVSRLRAMDVNAVSGALKLYFRELPEPLIPADRFQSLAGALDIPDMSSRLETMLTILQSCPDVNRNTFLFLLHHLKRVAEKQEVNKMSLMNLATVFGPSLVRPPQVVLGQCGPRVDISQEVVVQVQVVYFYLQCNNLSTPLTSLPLDSEEEGTDL</sequence>
<dbReference type="InterPro" id="IPR008936">
    <property type="entry name" value="Rho_GTPase_activation_prot"/>
</dbReference>
<dbReference type="Pfam" id="PF00621">
    <property type="entry name" value="RhoGEF"/>
    <property type="match status" value="1"/>
</dbReference>
<evidence type="ECO:0000313" key="5">
    <source>
        <dbReference type="Proteomes" id="UP001046870"/>
    </source>
</evidence>
<dbReference type="PANTHER" id="PTHR23182:SF6">
    <property type="entry name" value="ACTIVE BREAKPOINT CLUSTER REGION-RELATED PROTEIN-LIKE"/>
    <property type="match status" value="1"/>
</dbReference>
<dbReference type="InterPro" id="IPR037769">
    <property type="entry name" value="Abr/Bcr"/>
</dbReference>
<dbReference type="SUPFAM" id="SSF48065">
    <property type="entry name" value="DBL homology domain (DH-domain)"/>
    <property type="match status" value="1"/>
</dbReference>
<dbReference type="PANTHER" id="PTHR23182">
    <property type="entry name" value="BREAKPOINT CLUSTER REGION PROTEIN BCR"/>
    <property type="match status" value="1"/>
</dbReference>
<dbReference type="Pfam" id="PF00620">
    <property type="entry name" value="RhoGAP"/>
    <property type="match status" value="1"/>
</dbReference>
<dbReference type="CDD" id="cd00160">
    <property type="entry name" value="RhoGEF"/>
    <property type="match status" value="1"/>
</dbReference>
<protein>
    <recommendedName>
        <fullName evidence="6">Breakpoint cluster region protein</fullName>
    </recommendedName>
</protein>
<dbReference type="GO" id="GO:0016020">
    <property type="term" value="C:membrane"/>
    <property type="evidence" value="ECO:0007669"/>
    <property type="project" value="TreeGrafter"/>
</dbReference>
<dbReference type="Proteomes" id="UP001046870">
    <property type="component" value="Chromosome 14"/>
</dbReference>
<dbReference type="SUPFAM" id="SSF49562">
    <property type="entry name" value="C2 domain (Calcium/lipid-binding domain, CaLB)"/>
    <property type="match status" value="1"/>
</dbReference>
<feature type="domain" description="Rho-GAP" evidence="3">
    <location>
        <begin position="620"/>
        <end position="816"/>
    </location>
</feature>
<dbReference type="InterPro" id="IPR000219">
    <property type="entry name" value="DH_dom"/>
</dbReference>
<evidence type="ECO:0000259" key="3">
    <source>
        <dbReference type="PROSITE" id="PS50238"/>
    </source>
</evidence>
<dbReference type="AlphaFoldDB" id="A0A9D3PN94"/>
<keyword evidence="1" id="KW-0343">GTPase activation</keyword>
<keyword evidence="5" id="KW-1185">Reference proteome</keyword>
<evidence type="ECO:0000313" key="4">
    <source>
        <dbReference type="EMBL" id="KAG7464631.1"/>
    </source>
</evidence>
<accession>A0A9D3PN94</accession>